<feature type="compositionally biased region" description="Polar residues" evidence="1">
    <location>
        <begin position="171"/>
        <end position="188"/>
    </location>
</feature>
<dbReference type="AlphaFoldDB" id="A0A3N4IIQ6"/>
<feature type="region of interest" description="Disordered" evidence="1">
    <location>
        <begin position="167"/>
        <end position="189"/>
    </location>
</feature>
<feature type="transmembrane region" description="Helical" evidence="2">
    <location>
        <begin position="62"/>
        <end position="81"/>
    </location>
</feature>
<reference evidence="3 4" key="1">
    <citation type="journal article" date="2018" name="Nat. Ecol. Evol.">
        <title>Pezizomycetes genomes reveal the molecular basis of ectomycorrhizal truffle lifestyle.</title>
        <authorList>
            <person name="Murat C."/>
            <person name="Payen T."/>
            <person name="Noel B."/>
            <person name="Kuo A."/>
            <person name="Morin E."/>
            <person name="Chen J."/>
            <person name="Kohler A."/>
            <person name="Krizsan K."/>
            <person name="Balestrini R."/>
            <person name="Da Silva C."/>
            <person name="Montanini B."/>
            <person name="Hainaut M."/>
            <person name="Levati E."/>
            <person name="Barry K.W."/>
            <person name="Belfiori B."/>
            <person name="Cichocki N."/>
            <person name="Clum A."/>
            <person name="Dockter R.B."/>
            <person name="Fauchery L."/>
            <person name="Guy J."/>
            <person name="Iotti M."/>
            <person name="Le Tacon F."/>
            <person name="Lindquist E.A."/>
            <person name="Lipzen A."/>
            <person name="Malagnac F."/>
            <person name="Mello A."/>
            <person name="Molinier V."/>
            <person name="Miyauchi S."/>
            <person name="Poulain J."/>
            <person name="Riccioni C."/>
            <person name="Rubini A."/>
            <person name="Sitrit Y."/>
            <person name="Splivallo R."/>
            <person name="Traeger S."/>
            <person name="Wang M."/>
            <person name="Zifcakova L."/>
            <person name="Wipf D."/>
            <person name="Zambonelli A."/>
            <person name="Paolocci F."/>
            <person name="Nowrousian M."/>
            <person name="Ottonello S."/>
            <person name="Baldrian P."/>
            <person name="Spatafora J.W."/>
            <person name="Henrissat B."/>
            <person name="Nagy L.G."/>
            <person name="Aury J.M."/>
            <person name="Wincker P."/>
            <person name="Grigoriev I.V."/>
            <person name="Bonfante P."/>
            <person name="Martin F.M."/>
        </authorList>
    </citation>
    <scope>NUCLEOTIDE SEQUENCE [LARGE SCALE GENOMIC DNA]</scope>
    <source>
        <strain evidence="3 4">RN42</strain>
    </source>
</reference>
<keyword evidence="4" id="KW-1185">Reference proteome</keyword>
<sequence>MIYAIWTGNRDVVEKGKYRYSVYAETEYVVLVFSILTNFLIFLCSTVVLSHLRLNKSEWARALIFVAIFFLSFVLSISRLVSKALDLTIPLYVLTTAEAYTAAWAAMIPACRVWMSRFQDEGATGGVRRATEDARGITTRKLSRGDLMLMESINGMGIDRRVSDLDGLTRDPSQQSTHSKRSNIQTGTGRIMMDSKIDEIFIIPFKTSK</sequence>
<proteinExistence type="predicted"/>
<name>A0A3N4IIQ6_ASCIM</name>
<evidence type="ECO:0000256" key="2">
    <source>
        <dbReference type="SAM" id="Phobius"/>
    </source>
</evidence>
<feature type="transmembrane region" description="Helical" evidence="2">
    <location>
        <begin position="87"/>
        <end position="108"/>
    </location>
</feature>
<dbReference type="EMBL" id="ML119653">
    <property type="protein sequence ID" value="RPA85516.1"/>
    <property type="molecule type" value="Genomic_DNA"/>
</dbReference>
<feature type="transmembrane region" description="Helical" evidence="2">
    <location>
        <begin position="28"/>
        <end position="50"/>
    </location>
</feature>
<evidence type="ECO:0000313" key="4">
    <source>
        <dbReference type="Proteomes" id="UP000275078"/>
    </source>
</evidence>
<organism evidence="3 4">
    <name type="scientific">Ascobolus immersus RN42</name>
    <dbReference type="NCBI Taxonomy" id="1160509"/>
    <lineage>
        <taxon>Eukaryota</taxon>
        <taxon>Fungi</taxon>
        <taxon>Dikarya</taxon>
        <taxon>Ascomycota</taxon>
        <taxon>Pezizomycotina</taxon>
        <taxon>Pezizomycetes</taxon>
        <taxon>Pezizales</taxon>
        <taxon>Ascobolaceae</taxon>
        <taxon>Ascobolus</taxon>
    </lineage>
</organism>
<evidence type="ECO:0000256" key="1">
    <source>
        <dbReference type="SAM" id="MobiDB-lite"/>
    </source>
</evidence>
<dbReference type="Proteomes" id="UP000275078">
    <property type="component" value="Unassembled WGS sequence"/>
</dbReference>
<keyword evidence="2" id="KW-0472">Membrane</keyword>
<protein>
    <submittedName>
        <fullName evidence="3">Uncharacterized protein</fullName>
    </submittedName>
</protein>
<keyword evidence="2" id="KW-0812">Transmembrane</keyword>
<gene>
    <name evidence="3" type="ORF">BJ508DRAFT_322561</name>
</gene>
<keyword evidence="2" id="KW-1133">Transmembrane helix</keyword>
<evidence type="ECO:0000313" key="3">
    <source>
        <dbReference type="EMBL" id="RPA85516.1"/>
    </source>
</evidence>
<accession>A0A3N4IIQ6</accession>